<reference evidence="2" key="2">
    <citation type="journal article" date="2007" name="Science">
        <title>Genome sequence of Aedes aegypti, a major arbovirus vector.</title>
        <authorList>
            <person name="Nene V."/>
            <person name="Wortman J.R."/>
            <person name="Lawson D."/>
            <person name="Haas B."/>
            <person name="Kodira C."/>
            <person name="Tu Z.J."/>
            <person name="Loftus B."/>
            <person name="Xi Z."/>
            <person name="Megy K."/>
            <person name="Grabherr M."/>
            <person name="Ren Q."/>
            <person name="Zdobnov E.M."/>
            <person name="Lobo N.F."/>
            <person name="Campbell K.S."/>
            <person name="Brown S.E."/>
            <person name="Bonaldo M.F."/>
            <person name="Zhu J."/>
            <person name="Sinkins S.P."/>
            <person name="Hogenkamp D.G."/>
            <person name="Amedeo P."/>
            <person name="Arensburger P."/>
            <person name="Atkinson P.W."/>
            <person name="Bidwell S."/>
            <person name="Biedler J."/>
            <person name="Birney E."/>
            <person name="Bruggner R.V."/>
            <person name="Costas J."/>
            <person name="Coy M.R."/>
            <person name="Crabtree J."/>
            <person name="Crawford M."/>
            <person name="Debruyn B."/>
            <person name="Decaprio D."/>
            <person name="Eiglmeier K."/>
            <person name="Eisenstadt E."/>
            <person name="El-Dorry H."/>
            <person name="Gelbart W.M."/>
            <person name="Gomes S.L."/>
            <person name="Hammond M."/>
            <person name="Hannick L.I."/>
            <person name="Hogan J.R."/>
            <person name="Holmes M.H."/>
            <person name="Jaffe D."/>
            <person name="Johnston J.S."/>
            <person name="Kennedy R.C."/>
            <person name="Koo H."/>
            <person name="Kravitz S."/>
            <person name="Kriventseva E.V."/>
            <person name="Kulp D."/>
            <person name="Labutti K."/>
            <person name="Lee E."/>
            <person name="Li S."/>
            <person name="Lovin D.D."/>
            <person name="Mao C."/>
            <person name="Mauceli E."/>
            <person name="Menck C.F."/>
            <person name="Miller J.R."/>
            <person name="Montgomery P."/>
            <person name="Mori A."/>
            <person name="Nascimento A.L."/>
            <person name="Naveira H.F."/>
            <person name="Nusbaum C."/>
            <person name="O'leary S."/>
            <person name="Orvis J."/>
            <person name="Pertea M."/>
            <person name="Quesneville H."/>
            <person name="Reidenbach K.R."/>
            <person name="Rogers Y.H."/>
            <person name="Roth C.W."/>
            <person name="Schneider J.R."/>
            <person name="Schatz M."/>
            <person name="Shumway M."/>
            <person name="Stanke M."/>
            <person name="Stinson E.O."/>
            <person name="Tubio J.M."/>
            <person name="Vanzee J.P."/>
            <person name="Verjovski-Almeida S."/>
            <person name="Werner D."/>
            <person name="White O."/>
            <person name="Wyder S."/>
            <person name="Zeng Q."/>
            <person name="Zhao Q."/>
            <person name="Zhao Y."/>
            <person name="Hill C.A."/>
            <person name="Raikhel A.S."/>
            <person name="Soares M.B."/>
            <person name="Knudson D.L."/>
            <person name="Lee N.H."/>
            <person name="Galagan J."/>
            <person name="Salzberg S.L."/>
            <person name="Paulsen I.T."/>
            <person name="Dimopoulos G."/>
            <person name="Collins F.H."/>
            <person name="Birren B."/>
            <person name="Fraser-Liggett C.M."/>
            <person name="Severson D.W."/>
        </authorList>
    </citation>
    <scope>NUCLEOTIDE SEQUENCE [LARGE SCALE GENOMIC DNA]</scope>
    <source>
        <strain evidence="2">Liverpool</strain>
    </source>
</reference>
<feature type="transmembrane region" description="Helical" evidence="1">
    <location>
        <begin position="23"/>
        <end position="45"/>
    </location>
</feature>
<feature type="non-terminal residue" evidence="2">
    <location>
        <position position="86"/>
    </location>
</feature>
<protein>
    <submittedName>
        <fullName evidence="2">AAEL013013-PA</fullName>
    </submittedName>
</protein>
<reference evidence="2" key="3">
    <citation type="submission" date="2012-09" db="EMBL/GenBank/DDBJ databases">
        <authorList>
            <consortium name="VectorBase"/>
        </authorList>
    </citation>
    <scope>NUCLEOTIDE SEQUENCE</scope>
    <source>
        <strain evidence="2">Liverpool</strain>
    </source>
</reference>
<evidence type="ECO:0000256" key="1">
    <source>
        <dbReference type="SAM" id="Phobius"/>
    </source>
</evidence>
<gene>
    <name evidence="2" type="ORF">AaeL_AAEL013013</name>
</gene>
<sequence length="86" mass="10045">CSIVVDVLLQIPVPHIFKNLEHILIVLFFSFQCSNVILIVAKFLAAISRQHCKFGDYDVGRVEPVKMSYRLILRMPIIKEMLFRNR</sequence>
<dbReference type="AlphaFoldDB" id="Q16KF1"/>
<evidence type="ECO:0000313" key="3">
    <source>
        <dbReference type="Proteomes" id="UP000682892"/>
    </source>
</evidence>
<dbReference type="EMBL" id="CH477961">
    <property type="protein sequence ID" value="EAT34771.1"/>
    <property type="molecule type" value="Genomic_DNA"/>
</dbReference>
<reference evidence="2" key="1">
    <citation type="submission" date="2005-10" db="EMBL/GenBank/DDBJ databases">
        <authorList>
            <person name="Loftus B.J."/>
            <person name="Nene V.M."/>
            <person name="Hannick L.I."/>
            <person name="Bidwell S."/>
            <person name="Haas B."/>
            <person name="Amedeo P."/>
            <person name="Orvis J."/>
            <person name="Wortman J.R."/>
            <person name="White O.R."/>
            <person name="Salzberg S."/>
            <person name="Shumway M."/>
            <person name="Koo H."/>
            <person name="Zhao Y."/>
            <person name="Holmes M."/>
            <person name="Miller J."/>
            <person name="Schatz M."/>
            <person name="Pop M."/>
            <person name="Pai G."/>
            <person name="Utterback T."/>
            <person name="Rogers Y.-H."/>
            <person name="Kravitz S."/>
            <person name="Fraser C.M."/>
        </authorList>
    </citation>
    <scope>NUCLEOTIDE SEQUENCE</scope>
    <source>
        <strain evidence="2">Liverpool</strain>
    </source>
</reference>
<keyword evidence="1" id="KW-0812">Transmembrane</keyword>
<dbReference type="Proteomes" id="UP000682892">
    <property type="component" value="Unassembled WGS sequence"/>
</dbReference>
<name>Q16KF1_AEDAE</name>
<dbReference type="STRING" id="7159.Q16KF1"/>
<dbReference type="HOGENOM" id="CLU_2504130_0_0_1"/>
<keyword evidence="1" id="KW-1133">Transmembrane helix</keyword>
<proteinExistence type="predicted"/>
<organism evidence="2 3">
    <name type="scientific">Aedes aegypti</name>
    <name type="common">Yellowfever mosquito</name>
    <name type="synonym">Culex aegypti</name>
    <dbReference type="NCBI Taxonomy" id="7159"/>
    <lineage>
        <taxon>Eukaryota</taxon>
        <taxon>Metazoa</taxon>
        <taxon>Ecdysozoa</taxon>
        <taxon>Arthropoda</taxon>
        <taxon>Hexapoda</taxon>
        <taxon>Insecta</taxon>
        <taxon>Pterygota</taxon>
        <taxon>Neoptera</taxon>
        <taxon>Endopterygota</taxon>
        <taxon>Diptera</taxon>
        <taxon>Nematocera</taxon>
        <taxon>Culicoidea</taxon>
        <taxon>Culicidae</taxon>
        <taxon>Culicinae</taxon>
        <taxon>Aedini</taxon>
        <taxon>Aedes</taxon>
        <taxon>Stegomyia</taxon>
    </lineage>
</organism>
<accession>Q16KF1</accession>
<keyword evidence="1" id="KW-0472">Membrane</keyword>
<dbReference type="PaxDb" id="7159-AAEL013013-PA"/>
<evidence type="ECO:0000313" key="2">
    <source>
        <dbReference type="EMBL" id="EAT34771.1"/>
    </source>
</evidence>